<dbReference type="EMBL" id="BLKW01000004">
    <property type="protein sequence ID" value="GFG75923.1"/>
    <property type="molecule type" value="Genomic_DNA"/>
</dbReference>
<dbReference type="AlphaFoldDB" id="A0A7I9Y217"/>
<sequence length="174" mass="18191">MTYGVITIDTQISAAGYDTRRFNADGTVDDGEAPVIVSLVDAAMQMFIAAIDALPDTGDPEFSDRAAVILSGLRKLQAALTRAAARGRATPAVIVALSGVRTRYDDLMARAASAPGATLGQQLYVARRRAKLSAQETANGAGLRADLIDAIEADETPTEEEAARIKELIAALSG</sequence>
<evidence type="ECO:0000313" key="1">
    <source>
        <dbReference type="EMBL" id="GFG75923.1"/>
    </source>
</evidence>
<keyword evidence="2" id="KW-1185">Reference proteome</keyword>
<reference evidence="1 2" key="1">
    <citation type="journal article" date="2019" name="Emerg. Microbes Infect.">
        <title>Comprehensive subspecies identification of 175 nontuberculous mycobacteria species based on 7547 genomic profiles.</title>
        <authorList>
            <person name="Matsumoto Y."/>
            <person name="Kinjo T."/>
            <person name="Motooka D."/>
            <person name="Nabeya D."/>
            <person name="Jung N."/>
            <person name="Uechi K."/>
            <person name="Horii T."/>
            <person name="Iida T."/>
            <person name="Fujita J."/>
            <person name="Nakamura S."/>
        </authorList>
    </citation>
    <scope>NUCLEOTIDE SEQUENCE [LARGE SCALE GENOMIC DNA]</scope>
    <source>
        <strain evidence="1 2">JCM 17322</strain>
    </source>
</reference>
<evidence type="ECO:0000313" key="2">
    <source>
        <dbReference type="Proteomes" id="UP000465361"/>
    </source>
</evidence>
<evidence type="ECO:0008006" key="3">
    <source>
        <dbReference type="Google" id="ProtNLM"/>
    </source>
</evidence>
<protein>
    <recommendedName>
        <fullName evidence="3">FHA domain-containing protein</fullName>
    </recommendedName>
</protein>
<gene>
    <name evidence="1" type="ORF">MBOT_32880</name>
</gene>
<name>A0A7I9Y217_9MYCO</name>
<accession>A0A7I9Y217</accession>
<comment type="caution">
    <text evidence="1">The sequence shown here is derived from an EMBL/GenBank/DDBJ whole genome shotgun (WGS) entry which is preliminary data.</text>
</comment>
<organism evidence="1 2">
    <name type="scientific">Mycobacterium botniense</name>
    <dbReference type="NCBI Taxonomy" id="84962"/>
    <lineage>
        <taxon>Bacteria</taxon>
        <taxon>Bacillati</taxon>
        <taxon>Actinomycetota</taxon>
        <taxon>Actinomycetes</taxon>
        <taxon>Mycobacteriales</taxon>
        <taxon>Mycobacteriaceae</taxon>
        <taxon>Mycobacterium</taxon>
    </lineage>
</organism>
<dbReference type="Proteomes" id="UP000465361">
    <property type="component" value="Unassembled WGS sequence"/>
</dbReference>
<proteinExistence type="predicted"/>